<comment type="caution">
    <text evidence="6">The sequence shown here is derived from an EMBL/GenBank/DDBJ whole genome shotgun (WGS) entry which is preliminary data.</text>
</comment>
<dbReference type="Gene3D" id="3.90.700.10">
    <property type="entry name" value="Succinate dehydrogenase/fumarate reductase flavoprotein, catalytic domain"/>
    <property type="match status" value="1"/>
</dbReference>
<dbReference type="InterPro" id="IPR003953">
    <property type="entry name" value="FAD-dep_OxRdtase_2_FAD-bd"/>
</dbReference>
<keyword evidence="7" id="KW-1185">Reference proteome</keyword>
<reference evidence="6 7" key="1">
    <citation type="submission" date="2023-10" db="EMBL/GenBank/DDBJ databases">
        <authorList>
            <person name="Wang X.X."/>
        </authorList>
    </citation>
    <scope>NUCLEOTIDE SEQUENCE [LARGE SCALE GENOMIC DNA]</scope>
    <source>
        <strain evidence="6 7">NBRC 12816</strain>
    </source>
</reference>
<evidence type="ECO:0000259" key="5">
    <source>
        <dbReference type="Pfam" id="PF00890"/>
    </source>
</evidence>
<dbReference type="Pfam" id="PF00890">
    <property type="entry name" value="FAD_binding_2"/>
    <property type="match status" value="1"/>
</dbReference>
<sequence>EMRRTHLHVAETTRSGGQINNTGDAIRAGAAAGAGLRNMDSVWWAPVFCIPGEDRGRLSTIERALPGAIIVNQAGQRYMNEAMSYHVAGRAMAEADRPGAGTSPSWFVFDATFRHRYPVGPLLPLVPDFLQAPGVRKVLARAPTIAALARRIG</sequence>
<protein>
    <submittedName>
        <fullName evidence="6">FAD-binding protein</fullName>
    </submittedName>
</protein>
<keyword evidence="2" id="KW-0285">Flavoprotein</keyword>
<feature type="domain" description="FAD-dependent oxidoreductase 2 FAD-binding" evidence="5">
    <location>
        <begin position="7"/>
        <end position="111"/>
    </location>
</feature>
<dbReference type="PANTHER" id="PTHR43400:SF10">
    <property type="entry name" value="3-OXOSTEROID 1-DEHYDROGENASE"/>
    <property type="match status" value="1"/>
</dbReference>
<evidence type="ECO:0000256" key="1">
    <source>
        <dbReference type="ARBA" id="ARBA00001974"/>
    </source>
</evidence>
<gene>
    <name evidence="6" type="ORF">R2363_08015</name>
</gene>
<evidence type="ECO:0000313" key="6">
    <source>
        <dbReference type="EMBL" id="MDX2292113.1"/>
    </source>
</evidence>
<keyword evidence="4" id="KW-0560">Oxidoreductase</keyword>
<evidence type="ECO:0000256" key="4">
    <source>
        <dbReference type="ARBA" id="ARBA00023002"/>
    </source>
</evidence>
<dbReference type="SUPFAM" id="SSF56425">
    <property type="entry name" value="Succinate dehydrogenase/fumarate reductase flavoprotein, catalytic domain"/>
    <property type="match status" value="1"/>
</dbReference>
<dbReference type="InterPro" id="IPR050315">
    <property type="entry name" value="FAD-oxidoreductase_2"/>
</dbReference>
<evidence type="ECO:0000256" key="3">
    <source>
        <dbReference type="ARBA" id="ARBA00022827"/>
    </source>
</evidence>
<accession>A0ABU4K2Y9</accession>
<organism evidence="6 7">
    <name type="scientific">Streptomyces roseolus</name>
    <dbReference type="NCBI Taxonomy" id="67358"/>
    <lineage>
        <taxon>Bacteria</taxon>
        <taxon>Bacillati</taxon>
        <taxon>Actinomycetota</taxon>
        <taxon>Actinomycetes</taxon>
        <taxon>Kitasatosporales</taxon>
        <taxon>Streptomycetaceae</taxon>
        <taxon>Streptomyces</taxon>
    </lineage>
</organism>
<dbReference type="InterPro" id="IPR027477">
    <property type="entry name" value="Succ_DH/fumarate_Rdtase_cat_sf"/>
</dbReference>
<feature type="non-terminal residue" evidence="6">
    <location>
        <position position="153"/>
    </location>
</feature>
<keyword evidence="3" id="KW-0274">FAD</keyword>
<feature type="non-terminal residue" evidence="6">
    <location>
        <position position="1"/>
    </location>
</feature>
<dbReference type="Proteomes" id="UP001278571">
    <property type="component" value="Unassembled WGS sequence"/>
</dbReference>
<evidence type="ECO:0000256" key="2">
    <source>
        <dbReference type="ARBA" id="ARBA00022630"/>
    </source>
</evidence>
<dbReference type="PANTHER" id="PTHR43400">
    <property type="entry name" value="FUMARATE REDUCTASE"/>
    <property type="match status" value="1"/>
</dbReference>
<evidence type="ECO:0000313" key="7">
    <source>
        <dbReference type="Proteomes" id="UP001278571"/>
    </source>
</evidence>
<proteinExistence type="predicted"/>
<dbReference type="RefSeq" id="WP_319008639.1">
    <property type="nucleotide sequence ID" value="NZ_JAWJZF010000288.1"/>
</dbReference>
<name>A0ABU4K2Y9_9ACTN</name>
<comment type="cofactor">
    <cofactor evidence="1">
        <name>FAD</name>
        <dbReference type="ChEBI" id="CHEBI:57692"/>
    </cofactor>
</comment>
<dbReference type="EMBL" id="JAWJZF010000288">
    <property type="protein sequence ID" value="MDX2292113.1"/>
    <property type="molecule type" value="Genomic_DNA"/>
</dbReference>